<feature type="compositionally biased region" description="Low complexity" evidence="1">
    <location>
        <begin position="98"/>
        <end position="111"/>
    </location>
</feature>
<dbReference type="Proteomes" id="UP000028990">
    <property type="component" value="Unassembled WGS sequence"/>
</dbReference>
<feature type="compositionally biased region" description="Basic and acidic residues" evidence="1">
    <location>
        <begin position="22"/>
        <end position="32"/>
    </location>
</feature>
<dbReference type="AlphaFoldDB" id="A0A091CW48"/>
<evidence type="ECO:0000256" key="1">
    <source>
        <dbReference type="SAM" id="MobiDB-lite"/>
    </source>
</evidence>
<proteinExistence type="predicted"/>
<feature type="region of interest" description="Disordered" evidence="1">
    <location>
        <begin position="1"/>
        <end position="78"/>
    </location>
</feature>
<feature type="region of interest" description="Disordered" evidence="1">
    <location>
        <begin position="94"/>
        <end position="123"/>
    </location>
</feature>
<name>A0A091CW48_FUKDA</name>
<feature type="compositionally biased region" description="Polar residues" evidence="1">
    <location>
        <begin position="1"/>
        <end position="12"/>
    </location>
</feature>
<protein>
    <submittedName>
        <fullName evidence="2">Uncharacterized protein</fullName>
    </submittedName>
</protein>
<gene>
    <name evidence="2" type="ORF">H920_16241</name>
</gene>
<evidence type="ECO:0000313" key="2">
    <source>
        <dbReference type="EMBL" id="KFO22373.1"/>
    </source>
</evidence>
<accession>A0A091CW48</accession>
<organism evidence="2 3">
    <name type="scientific">Fukomys damarensis</name>
    <name type="common">Damaraland mole rat</name>
    <name type="synonym">Cryptomys damarensis</name>
    <dbReference type="NCBI Taxonomy" id="885580"/>
    <lineage>
        <taxon>Eukaryota</taxon>
        <taxon>Metazoa</taxon>
        <taxon>Chordata</taxon>
        <taxon>Craniata</taxon>
        <taxon>Vertebrata</taxon>
        <taxon>Euteleostomi</taxon>
        <taxon>Mammalia</taxon>
        <taxon>Eutheria</taxon>
        <taxon>Euarchontoglires</taxon>
        <taxon>Glires</taxon>
        <taxon>Rodentia</taxon>
        <taxon>Hystricomorpha</taxon>
        <taxon>Bathyergidae</taxon>
        <taxon>Fukomys</taxon>
    </lineage>
</organism>
<evidence type="ECO:0000313" key="3">
    <source>
        <dbReference type="Proteomes" id="UP000028990"/>
    </source>
</evidence>
<reference evidence="2 3" key="1">
    <citation type="submission" date="2013-11" db="EMBL/GenBank/DDBJ databases">
        <title>The Damaraland mole rat (Fukomys damarensis) genome and evolution of African mole rats.</title>
        <authorList>
            <person name="Gladyshev V.N."/>
            <person name="Fang X."/>
        </authorList>
    </citation>
    <scope>NUCLEOTIDE SEQUENCE [LARGE SCALE GENOMIC DNA]</scope>
    <source>
        <tissue evidence="2">Liver</tissue>
    </source>
</reference>
<sequence length="123" mass="13412">MRGVSCPNTNGKRASKLPPKNGKQEHPEKDGAGRLSLLPFSSAEASVPPSDTPLPANDIPLPKSLHHQKQHHRDEPAFAGLRWCPPPWVLLSYRSHDSSSSSSESKEPSSSGDEEFPANDTFF</sequence>
<dbReference type="EMBL" id="KN124076">
    <property type="protein sequence ID" value="KFO22373.1"/>
    <property type="molecule type" value="Genomic_DNA"/>
</dbReference>
<keyword evidence="3" id="KW-1185">Reference proteome</keyword>